<dbReference type="SUPFAM" id="SSF54593">
    <property type="entry name" value="Glyoxalase/Bleomycin resistance protein/Dihydroxybiphenyl dioxygenase"/>
    <property type="match status" value="1"/>
</dbReference>
<organism evidence="2 3">
    <name type="scientific">Rhizobium lusitanum</name>
    <dbReference type="NCBI Taxonomy" id="293958"/>
    <lineage>
        <taxon>Bacteria</taxon>
        <taxon>Pseudomonadati</taxon>
        <taxon>Pseudomonadota</taxon>
        <taxon>Alphaproteobacteria</taxon>
        <taxon>Hyphomicrobiales</taxon>
        <taxon>Rhizobiaceae</taxon>
        <taxon>Rhizobium/Agrobacterium group</taxon>
        <taxon>Rhizobium</taxon>
    </lineage>
</organism>
<dbReference type="InterPro" id="IPR004360">
    <property type="entry name" value="Glyas_Fos-R_dOase_dom"/>
</dbReference>
<comment type="caution">
    <text evidence="2">The sequence shown here is derived from an EMBL/GenBank/DDBJ whole genome shotgun (WGS) entry which is preliminary data.</text>
</comment>
<name>A0A6L9UBF6_9HYPH</name>
<gene>
    <name evidence="2" type="ORF">GR212_18755</name>
</gene>
<dbReference type="AlphaFoldDB" id="A0A6L9UBF6"/>
<dbReference type="Pfam" id="PF00903">
    <property type="entry name" value="Glyoxalase"/>
    <property type="match status" value="1"/>
</dbReference>
<accession>A0A6L9UBF6</accession>
<feature type="domain" description="VOC" evidence="1">
    <location>
        <begin position="5"/>
        <end position="121"/>
    </location>
</feature>
<reference evidence="2 3" key="1">
    <citation type="submission" date="2019-12" db="EMBL/GenBank/DDBJ databases">
        <title>Rhizobium genotypes associated with high levels of biological nitrogen fixation by grain legumes in a temperate-maritime cropping system.</title>
        <authorList>
            <person name="Maluk M."/>
            <person name="Francesc Ferrando Molina F."/>
            <person name="Lopez Del Egido L."/>
            <person name="Lafos M."/>
            <person name="Langarica-Fuentes A."/>
            <person name="Gebre Yohannes G."/>
            <person name="Young M.W."/>
            <person name="Martin P."/>
            <person name="Gantlett R."/>
            <person name="Kenicer G."/>
            <person name="Hawes C."/>
            <person name="Begg G.S."/>
            <person name="Quilliam R.S."/>
            <person name="Squire G.R."/>
            <person name="Poole P.S."/>
            <person name="Young P.W."/>
            <person name="Iannetta P.M."/>
            <person name="James E.K."/>
        </authorList>
    </citation>
    <scope>NUCLEOTIDE SEQUENCE [LARGE SCALE GENOMIC DNA]</scope>
    <source>
        <strain evidence="2 3">JHI1118</strain>
    </source>
</reference>
<dbReference type="EMBL" id="WUEY01000008">
    <property type="protein sequence ID" value="NEI71626.1"/>
    <property type="molecule type" value="Genomic_DNA"/>
</dbReference>
<dbReference type="InterPro" id="IPR029068">
    <property type="entry name" value="Glyas_Bleomycin-R_OHBP_Dase"/>
</dbReference>
<dbReference type="RefSeq" id="WP_163988165.1">
    <property type="nucleotide sequence ID" value="NZ_WUEY01000008.1"/>
</dbReference>
<dbReference type="Gene3D" id="3.10.180.10">
    <property type="entry name" value="2,3-Dihydroxybiphenyl 1,2-Dioxygenase, domain 1"/>
    <property type="match status" value="1"/>
</dbReference>
<evidence type="ECO:0000259" key="1">
    <source>
        <dbReference type="PROSITE" id="PS51819"/>
    </source>
</evidence>
<sequence>MTVYLLDHVTLRTRDLEATRTFFETLLDLKVGYRPAFSFPGYWLYAGSEPIVHLIPARGGPVKRDGEAIDHVAFRLDDYEGMLGKVEALRIPHSLMNLPELGERRIFVQTPTDILLELVFRDQPQQ</sequence>
<evidence type="ECO:0000313" key="3">
    <source>
        <dbReference type="Proteomes" id="UP000483035"/>
    </source>
</evidence>
<proteinExistence type="predicted"/>
<dbReference type="InterPro" id="IPR037523">
    <property type="entry name" value="VOC_core"/>
</dbReference>
<protein>
    <submittedName>
        <fullName evidence="2">Glyoxalase</fullName>
    </submittedName>
</protein>
<evidence type="ECO:0000313" key="2">
    <source>
        <dbReference type="EMBL" id="NEI71626.1"/>
    </source>
</evidence>
<dbReference type="Proteomes" id="UP000483035">
    <property type="component" value="Unassembled WGS sequence"/>
</dbReference>
<dbReference type="PROSITE" id="PS51819">
    <property type="entry name" value="VOC"/>
    <property type="match status" value="1"/>
</dbReference>